<dbReference type="RefSeq" id="WP_369343651.1">
    <property type="nucleotide sequence ID" value="NZ_CP129674.1"/>
</dbReference>
<dbReference type="GO" id="GO:0000287">
    <property type="term" value="F:magnesium ion binding"/>
    <property type="evidence" value="ECO:0007669"/>
    <property type="project" value="TreeGrafter"/>
</dbReference>
<dbReference type="PANTHER" id="PTHR10000:SF8">
    <property type="entry name" value="HAD SUPERFAMILY HYDROLASE-LIKE, TYPE 3"/>
    <property type="match status" value="1"/>
</dbReference>
<dbReference type="Gene3D" id="3.30.1240.10">
    <property type="match status" value="1"/>
</dbReference>
<accession>A0AB39U5K5</accession>
<dbReference type="Gene3D" id="3.40.50.1000">
    <property type="entry name" value="HAD superfamily/HAD-like"/>
    <property type="match status" value="1"/>
</dbReference>
<dbReference type="InterPro" id="IPR023214">
    <property type="entry name" value="HAD_sf"/>
</dbReference>
<name>A0AB39U5K5_9BIFI</name>
<protein>
    <submittedName>
        <fullName evidence="1">HAD family hydrolase</fullName>
        <ecNumber evidence="1">3.1.3.-</ecNumber>
    </submittedName>
</protein>
<gene>
    <name evidence="1" type="ORF">QN215_07205</name>
</gene>
<dbReference type="GO" id="GO:0005829">
    <property type="term" value="C:cytosol"/>
    <property type="evidence" value="ECO:0007669"/>
    <property type="project" value="TreeGrafter"/>
</dbReference>
<sequence length="270" mass="29514">MNIRMIAMDLDGTLLRNDHSSVSEASLQAISAAHSSNIVCAVATGRIFSIIPDQVRAIPDIGWSVTSNGAVLYDNAMLTDGTYVDPHGAARLLHGIPQNTWIEMWSCGRIYVGRRQWEQMDAYSLRPLHVEALQRIGKVIDDLQQLIDNQMPIEKINFPSIDKATQNMVMSTLLDNEFYSFIPMHEGLEVMGATVSKEHGIQRLCSVLGIGLENVLAIGDSENDIEMLQACGLGIAMGNALDEVKDAADAVTLSNEENGLALAIDRYALT</sequence>
<keyword evidence="1" id="KW-0378">Hydrolase</keyword>
<dbReference type="AlphaFoldDB" id="A0AB39U5K5"/>
<dbReference type="InterPro" id="IPR036412">
    <property type="entry name" value="HAD-like_sf"/>
</dbReference>
<dbReference type="PANTHER" id="PTHR10000">
    <property type="entry name" value="PHOSPHOSERINE PHOSPHATASE"/>
    <property type="match status" value="1"/>
</dbReference>
<dbReference type="SUPFAM" id="SSF56784">
    <property type="entry name" value="HAD-like"/>
    <property type="match status" value="1"/>
</dbReference>
<dbReference type="KEGG" id="baqk:QN215_07205"/>
<organism evidence="1">
    <name type="scientific">Bifidobacterium aquikefiricola</name>
    <dbReference type="NCBI Taxonomy" id="3059038"/>
    <lineage>
        <taxon>Bacteria</taxon>
        <taxon>Bacillati</taxon>
        <taxon>Actinomycetota</taxon>
        <taxon>Actinomycetes</taxon>
        <taxon>Bifidobacteriales</taxon>
        <taxon>Bifidobacteriaceae</taxon>
        <taxon>Bifidobacterium</taxon>
    </lineage>
</organism>
<dbReference type="InterPro" id="IPR006379">
    <property type="entry name" value="HAD-SF_hydro_IIB"/>
</dbReference>
<proteinExistence type="predicted"/>
<evidence type="ECO:0000313" key="1">
    <source>
        <dbReference type="EMBL" id="XDS44055.1"/>
    </source>
</evidence>
<dbReference type="EMBL" id="CP129674">
    <property type="protein sequence ID" value="XDS44055.1"/>
    <property type="molecule type" value="Genomic_DNA"/>
</dbReference>
<dbReference type="GO" id="GO:0016791">
    <property type="term" value="F:phosphatase activity"/>
    <property type="evidence" value="ECO:0007669"/>
    <property type="project" value="TreeGrafter"/>
</dbReference>
<reference evidence="1" key="1">
    <citation type="submission" date="2023-07" db="EMBL/GenBank/DDBJ databases">
        <title>Bifidobacterium aquikefiriaerophilum sp. nov. and Bifidobacterium eccum sp. nov., isolated from water kefir.</title>
        <authorList>
            <person name="Breselge S."/>
            <person name="Bellassi P."/>
            <person name="Barcenilla C."/>
            <person name="Alvarez-Ordonez A."/>
            <person name="Morelli L."/>
            <person name="Cotter P.D."/>
        </authorList>
    </citation>
    <scope>NUCLEOTIDE SEQUENCE</scope>
    <source>
        <strain evidence="1">WK041_4_12</strain>
    </source>
</reference>
<dbReference type="Pfam" id="PF08282">
    <property type="entry name" value="Hydrolase_3"/>
    <property type="match status" value="1"/>
</dbReference>
<dbReference type="NCBIfam" id="TIGR01484">
    <property type="entry name" value="HAD-SF-IIB"/>
    <property type="match status" value="1"/>
</dbReference>
<dbReference type="EC" id="3.1.3.-" evidence="1"/>